<feature type="domain" description="HTH tetR-type" evidence="3">
    <location>
        <begin position="10"/>
        <end position="70"/>
    </location>
</feature>
<name>A0ABQ0BDF8_9FIRM</name>
<evidence type="ECO:0000313" key="4">
    <source>
        <dbReference type="EMBL" id="GAA6409459.1"/>
    </source>
</evidence>
<dbReference type="PROSITE" id="PS50977">
    <property type="entry name" value="HTH_TETR_2"/>
    <property type="match status" value="1"/>
</dbReference>
<dbReference type="RefSeq" id="WP_390407196.1">
    <property type="nucleotide sequence ID" value="NZ_BAABYW010000001.1"/>
</dbReference>
<keyword evidence="5" id="KW-1185">Reference proteome</keyword>
<dbReference type="InterPro" id="IPR050624">
    <property type="entry name" value="HTH-type_Tx_Regulator"/>
</dbReference>
<feature type="DNA-binding region" description="H-T-H motif" evidence="2">
    <location>
        <begin position="33"/>
        <end position="52"/>
    </location>
</feature>
<dbReference type="InterPro" id="IPR009057">
    <property type="entry name" value="Homeodomain-like_sf"/>
</dbReference>
<evidence type="ECO:0000313" key="5">
    <source>
        <dbReference type="Proteomes" id="UP001600943"/>
    </source>
</evidence>
<protein>
    <recommendedName>
        <fullName evidence="3">HTH tetR-type domain-containing protein</fullName>
    </recommendedName>
</protein>
<reference evidence="4 5" key="1">
    <citation type="submission" date="2024-04" db="EMBL/GenBank/DDBJ databases">
        <title>Defined microbial consortia suppress multidrug-resistant proinflammatory Enterobacteriaceae via ecological control.</title>
        <authorList>
            <person name="Furuichi M."/>
            <person name="Kawaguchi T."/>
            <person name="Pust M."/>
            <person name="Yasuma K."/>
            <person name="Plichta D."/>
            <person name="Hasegawa N."/>
            <person name="Ohya T."/>
            <person name="Bhattarai S."/>
            <person name="Sasajima S."/>
            <person name="Aoto Y."/>
            <person name="Tuganbaev T."/>
            <person name="Yaginuma M."/>
            <person name="Ueda M."/>
            <person name="Okahashi N."/>
            <person name="Amafuji K."/>
            <person name="Kiridooshi Y."/>
            <person name="Sugita K."/>
            <person name="Strazar M."/>
            <person name="Skelly A."/>
            <person name="Suda W."/>
            <person name="Hattori M."/>
            <person name="Nakamoto N."/>
            <person name="Caballero S."/>
            <person name="Norman J."/>
            <person name="Olle B."/>
            <person name="Tanoue T."/>
            <person name="Arita M."/>
            <person name="Bucci V."/>
            <person name="Atarashi K."/>
            <person name="Xavier R."/>
            <person name="Honda K."/>
        </authorList>
    </citation>
    <scope>NUCLEOTIDE SEQUENCE [LARGE SCALE GENOMIC DNA]</scope>
    <source>
        <strain evidence="5">k04-0078-D8-1</strain>
    </source>
</reference>
<dbReference type="PANTHER" id="PTHR43479:SF11">
    <property type="entry name" value="ACREF_ENVCD OPERON REPRESSOR-RELATED"/>
    <property type="match status" value="1"/>
</dbReference>
<evidence type="ECO:0000256" key="1">
    <source>
        <dbReference type="ARBA" id="ARBA00023125"/>
    </source>
</evidence>
<proteinExistence type="predicted"/>
<keyword evidence="1 2" id="KW-0238">DNA-binding</keyword>
<dbReference type="EMBL" id="BAABYW010000001">
    <property type="protein sequence ID" value="GAA6409459.1"/>
    <property type="molecule type" value="Genomic_DNA"/>
</dbReference>
<evidence type="ECO:0000259" key="3">
    <source>
        <dbReference type="PROSITE" id="PS50977"/>
    </source>
</evidence>
<organism evidence="4 5">
    <name type="scientific">Blautia hominis</name>
    <dbReference type="NCBI Taxonomy" id="2025493"/>
    <lineage>
        <taxon>Bacteria</taxon>
        <taxon>Bacillati</taxon>
        <taxon>Bacillota</taxon>
        <taxon>Clostridia</taxon>
        <taxon>Lachnospirales</taxon>
        <taxon>Lachnospiraceae</taxon>
        <taxon>Blautia</taxon>
    </lineage>
</organism>
<sequence>MYQGTNPSAIRSREEIIRAFFSLLQNNSLEEISIKQIMGATDLSRQTFYQIFNSKDEILEYYLDTVFESFITHSERHTVNNLCDAAKLFFSFFEKYEDTLRLIVYNGKSGVLQHKCREYLQKGKYISYSLHGVQTQQEQEYATTFVISGMVAMLEQWLRETGETPMDTEHLAKLICCITGSDL</sequence>
<dbReference type="SUPFAM" id="SSF46689">
    <property type="entry name" value="Homeodomain-like"/>
    <property type="match status" value="1"/>
</dbReference>
<dbReference type="InterPro" id="IPR001647">
    <property type="entry name" value="HTH_TetR"/>
</dbReference>
<comment type="caution">
    <text evidence="4">The sequence shown here is derived from an EMBL/GenBank/DDBJ whole genome shotgun (WGS) entry which is preliminary data.</text>
</comment>
<gene>
    <name evidence="4" type="ORF">K040078D81_35760</name>
</gene>
<dbReference type="PANTHER" id="PTHR43479">
    <property type="entry name" value="ACREF/ENVCD OPERON REPRESSOR-RELATED"/>
    <property type="match status" value="1"/>
</dbReference>
<dbReference type="Gene3D" id="1.10.357.10">
    <property type="entry name" value="Tetracycline Repressor, domain 2"/>
    <property type="match status" value="1"/>
</dbReference>
<evidence type="ECO:0000256" key="2">
    <source>
        <dbReference type="PROSITE-ProRule" id="PRU00335"/>
    </source>
</evidence>
<accession>A0ABQ0BDF8</accession>
<dbReference type="Proteomes" id="UP001600943">
    <property type="component" value="Unassembled WGS sequence"/>
</dbReference>